<evidence type="ECO:0000256" key="9">
    <source>
        <dbReference type="ARBA" id="ARBA00022977"/>
    </source>
</evidence>
<evidence type="ECO:0000256" key="16">
    <source>
        <dbReference type="ARBA" id="ARBA00075337"/>
    </source>
</evidence>
<dbReference type="InterPro" id="IPR004114">
    <property type="entry name" value="THUMP_dom"/>
</dbReference>
<feature type="domain" description="THUMP" evidence="20">
    <location>
        <begin position="62"/>
        <end position="170"/>
    </location>
</feature>
<dbReference type="PANTHER" id="PTHR43209:SF1">
    <property type="entry name" value="TRNA SULFURTRANSFERASE"/>
    <property type="match status" value="1"/>
</dbReference>
<dbReference type="SMART" id="SM00981">
    <property type="entry name" value="THUMP"/>
    <property type="match status" value="1"/>
</dbReference>
<evidence type="ECO:0000256" key="12">
    <source>
        <dbReference type="ARBA" id="ARBA00058382"/>
    </source>
</evidence>
<dbReference type="Gene3D" id="3.40.50.620">
    <property type="entry name" value="HUPs"/>
    <property type="match status" value="1"/>
</dbReference>
<keyword evidence="7 19" id="KW-0067">ATP-binding</keyword>
<dbReference type="InterPro" id="IPR049961">
    <property type="entry name" value="ThiI_N"/>
</dbReference>
<comment type="caution">
    <text evidence="21">The sequence shown here is derived from an EMBL/GenBank/DDBJ whole genome shotgun (WGS) entry which is preliminary data.</text>
</comment>
<dbReference type="GO" id="GO:0052837">
    <property type="term" value="P:thiazole biosynthetic process"/>
    <property type="evidence" value="ECO:0007669"/>
    <property type="project" value="TreeGrafter"/>
</dbReference>
<evidence type="ECO:0000256" key="2">
    <source>
        <dbReference type="ARBA" id="ARBA00004948"/>
    </source>
</evidence>
<evidence type="ECO:0000256" key="4">
    <source>
        <dbReference type="ARBA" id="ARBA00022555"/>
    </source>
</evidence>
<evidence type="ECO:0000256" key="6">
    <source>
        <dbReference type="ARBA" id="ARBA00022741"/>
    </source>
</evidence>
<dbReference type="GO" id="GO:0002937">
    <property type="term" value="P:tRNA 4-thiouridine biosynthesis"/>
    <property type="evidence" value="ECO:0007669"/>
    <property type="project" value="TreeGrafter"/>
</dbReference>
<evidence type="ECO:0000256" key="14">
    <source>
        <dbReference type="ARBA" id="ARBA00066827"/>
    </source>
</evidence>
<evidence type="ECO:0000259" key="20">
    <source>
        <dbReference type="PROSITE" id="PS51165"/>
    </source>
</evidence>
<dbReference type="GO" id="GO:0009228">
    <property type="term" value="P:thiamine biosynthetic process"/>
    <property type="evidence" value="ECO:0007669"/>
    <property type="project" value="UniProtKB-KW"/>
</dbReference>
<proteinExistence type="inferred from homology"/>
<dbReference type="GO" id="GO:0140741">
    <property type="term" value="F:tRNA-uracil-4 sulfurtransferase activity"/>
    <property type="evidence" value="ECO:0007669"/>
    <property type="project" value="UniProtKB-EC"/>
</dbReference>
<dbReference type="SUPFAM" id="SSF52402">
    <property type="entry name" value="Adenine nucleotide alpha hydrolases-like"/>
    <property type="match status" value="1"/>
</dbReference>
<dbReference type="Pfam" id="PF02926">
    <property type="entry name" value="THUMP"/>
    <property type="match status" value="1"/>
</dbReference>
<evidence type="ECO:0000256" key="15">
    <source>
        <dbReference type="ARBA" id="ARBA00071867"/>
    </source>
</evidence>
<comment type="function">
    <text evidence="12 19">Catalyzes the ATP-dependent transfer of a sulfur to tRNA to produce 4-thiouridine in position 8 of tRNAs, which functions as a near-UV photosensor. Also catalyzes the transfer of sulfur to the sulfur carrier protein ThiS, forming ThiS-thiocarboxylate. This is a step in the synthesis of thiazole, in the thiamine biosynthesis pathway. The sulfur is donated as persulfide by IscS.</text>
</comment>
<evidence type="ECO:0000313" key="21">
    <source>
        <dbReference type="EMBL" id="HJB07072.1"/>
    </source>
</evidence>
<comment type="pathway">
    <text evidence="2 19">Cofactor biosynthesis; thiamine diphosphate biosynthesis.</text>
</comment>
<keyword evidence="5 19" id="KW-0808">Transferase</keyword>
<evidence type="ECO:0000256" key="8">
    <source>
        <dbReference type="ARBA" id="ARBA00022884"/>
    </source>
</evidence>
<keyword evidence="9 19" id="KW-0784">Thiamine biosynthesis</keyword>
<sequence length="394" mass="44139">MKYQSFLIKYAEIGTKGKNRYMFEDTLIKQIHHALKDVDGEFQVTKESGRIYVMAAGNYDCDDVIDALKRVFGIADICPMVQIEDKGYENLKKSVVSYMDQVYPDKNLTFKVVARRGDKSYPVSSEQMNRDLGEVILEAFPQMKVDVHHPDVLLRVEVRQKINLFSEMIPGPGGMPVGTNGRAMLLLSGGIDSPVAGYMIAKRGVVLDAVYFHAPPYTSERAKQKVVDLANLVARYSGPINLFVVNFTDIQLCIYENCPHEELTIIMRRYMMRIAQELAKRTGALGLITGESIGQVASQTMQSLAATNDVCTMPVFRPVIGFDKQEIIDLSEKIGTYETSIQPYEDCCTIFVAKHPVTRPNINVIRCSELRLGEQIDGLVDEALNTAERILCEG</sequence>
<keyword evidence="3 19" id="KW-0963">Cytoplasm</keyword>
<dbReference type="CDD" id="cd01712">
    <property type="entry name" value="PPase_ThiI"/>
    <property type="match status" value="1"/>
</dbReference>
<dbReference type="InterPro" id="IPR054173">
    <property type="entry name" value="ThiI_fer"/>
</dbReference>
<comment type="similarity">
    <text evidence="13 19">Belongs to the ThiI family.</text>
</comment>
<feature type="binding site" evidence="19">
    <location>
        <begin position="211"/>
        <end position="212"/>
    </location>
    <ligand>
        <name>ATP</name>
        <dbReference type="ChEBI" id="CHEBI:30616"/>
    </ligand>
</feature>
<protein>
    <recommendedName>
        <fullName evidence="15 19">Probable tRNA sulfurtransferase</fullName>
        <ecNumber evidence="14 19">2.8.1.4</ecNumber>
    </recommendedName>
    <alternativeName>
        <fullName evidence="16 19">Sulfur carrier protein ThiS sulfurtransferase</fullName>
    </alternativeName>
    <alternativeName>
        <fullName evidence="17 19">Thiamine biosynthesis protein ThiI</fullName>
    </alternativeName>
    <alternativeName>
        <fullName evidence="18 19">tRNA 4-thiouridine synthase</fullName>
    </alternativeName>
</protein>
<dbReference type="FunFam" id="3.40.50.620:FF:000053">
    <property type="entry name" value="Probable tRNA sulfurtransferase"/>
    <property type="match status" value="1"/>
</dbReference>
<keyword evidence="6 19" id="KW-0547">Nucleotide-binding</keyword>
<dbReference type="GO" id="GO:0005829">
    <property type="term" value="C:cytosol"/>
    <property type="evidence" value="ECO:0007669"/>
    <property type="project" value="TreeGrafter"/>
</dbReference>
<evidence type="ECO:0000256" key="11">
    <source>
        <dbReference type="ARBA" id="ARBA00052330"/>
    </source>
</evidence>
<dbReference type="NCBIfam" id="TIGR00342">
    <property type="entry name" value="tRNA uracil 4-sulfurtransferase ThiI"/>
    <property type="match status" value="1"/>
</dbReference>
<evidence type="ECO:0000256" key="5">
    <source>
        <dbReference type="ARBA" id="ARBA00022679"/>
    </source>
</evidence>
<dbReference type="GO" id="GO:0005524">
    <property type="term" value="F:ATP binding"/>
    <property type="evidence" value="ECO:0007669"/>
    <property type="project" value="UniProtKB-UniRule"/>
</dbReference>
<feature type="binding site" evidence="19">
    <location>
        <begin position="186"/>
        <end position="187"/>
    </location>
    <ligand>
        <name>ATP</name>
        <dbReference type="ChEBI" id="CHEBI:30616"/>
    </ligand>
</feature>
<dbReference type="CDD" id="cd11716">
    <property type="entry name" value="THUMP_ThiI"/>
    <property type="match status" value="1"/>
</dbReference>
<evidence type="ECO:0000256" key="10">
    <source>
        <dbReference type="ARBA" id="ARBA00050570"/>
    </source>
</evidence>
<dbReference type="AlphaFoldDB" id="A0A9D2RLN1"/>
<evidence type="ECO:0000256" key="18">
    <source>
        <dbReference type="ARBA" id="ARBA00080570"/>
    </source>
</evidence>
<dbReference type="InterPro" id="IPR003720">
    <property type="entry name" value="tRNA_STrfase"/>
</dbReference>
<dbReference type="HAMAP" id="MF_00021">
    <property type="entry name" value="ThiI"/>
    <property type="match status" value="1"/>
</dbReference>
<dbReference type="SUPFAM" id="SSF143437">
    <property type="entry name" value="THUMP domain-like"/>
    <property type="match status" value="1"/>
</dbReference>
<feature type="binding site" evidence="19">
    <location>
        <position position="268"/>
    </location>
    <ligand>
        <name>ATP</name>
        <dbReference type="ChEBI" id="CHEBI:30616"/>
    </ligand>
</feature>
<dbReference type="Pfam" id="PF02568">
    <property type="entry name" value="ThiI"/>
    <property type="match status" value="1"/>
</dbReference>
<evidence type="ECO:0000256" key="7">
    <source>
        <dbReference type="ARBA" id="ARBA00022840"/>
    </source>
</evidence>
<reference evidence="21" key="1">
    <citation type="journal article" date="2021" name="PeerJ">
        <title>Extensive microbial diversity within the chicken gut microbiome revealed by metagenomics and culture.</title>
        <authorList>
            <person name="Gilroy R."/>
            <person name="Ravi A."/>
            <person name="Getino M."/>
            <person name="Pursley I."/>
            <person name="Horton D.L."/>
            <person name="Alikhan N.F."/>
            <person name="Baker D."/>
            <person name="Gharbi K."/>
            <person name="Hall N."/>
            <person name="Watson M."/>
            <person name="Adriaenssens E.M."/>
            <person name="Foster-Nyarko E."/>
            <person name="Jarju S."/>
            <person name="Secka A."/>
            <person name="Antonio M."/>
            <person name="Oren A."/>
            <person name="Chaudhuri R.R."/>
            <person name="La Ragione R."/>
            <person name="Hildebrand F."/>
            <person name="Pallen M.J."/>
        </authorList>
    </citation>
    <scope>NUCLEOTIDE SEQUENCE</scope>
    <source>
        <strain evidence="21">CHK188-4685</strain>
    </source>
</reference>
<dbReference type="EC" id="2.8.1.4" evidence="14 19"/>
<organism evidence="21 22">
    <name type="scientific">Candidatus Enterocloster faecavium</name>
    <dbReference type="NCBI Taxonomy" id="2838560"/>
    <lineage>
        <taxon>Bacteria</taxon>
        <taxon>Bacillati</taxon>
        <taxon>Bacillota</taxon>
        <taxon>Clostridia</taxon>
        <taxon>Lachnospirales</taxon>
        <taxon>Lachnospiraceae</taxon>
        <taxon>Enterocloster</taxon>
    </lineage>
</organism>
<dbReference type="PROSITE" id="PS51165">
    <property type="entry name" value="THUMP"/>
    <property type="match status" value="1"/>
</dbReference>
<comment type="catalytic activity">
    <reaction evidence="11 19">
        <text>[ThiS sulfur-carrier protein]-C-terminal Gly-Gly-AMP + S-sulfanyl-L-cysteinyl-[cysteine desulfurase] + AH2 = [ThiS sulfur-carrier protein]-C-terminal-Gly-aminoethanethioate + L-cysteinyl-[cysteine desulfurase] + A + AMP + 2 H(+)</text>
        <dbReference type="Rhea" id="RHEA:43340"/>
        <dbReference type="Rhea" id="RHEA-COMP:12157"/>
        <dbReference type="Rhea" id="RHEA-COMP:12158"/>
        <dbReference type="Rhea" id="RHEA-COMP:12910"/>
        <dbReference type="Rhea" id="RHEA-COMP:19908"/>
        <dbReference type="ChEBI" id="CHEBI:13193"/>
        <dbReference type="ChEBI" id="CHEBI:15378"/>
        <dbReference type="ChEBI" id="CHEBI:17499"/>
        <dbReference type="ChEBI" id="CHEBI:29950"/>
        <dbReference type="ChEBI" id="CHEBI:61963"/>
        <dbReference type="ChEBI" id="CHEBI:90618"/>
        <dbReference type="ChEBI" id="CHEBI:232372"/>
        <dbReference type="ChEBI" id="CHEBI:456215"/>
    </reaction>
</comment>
<dbReference type="Gene3D" id="3.30.2130.30">
    <property type="match status" value="1"/>
</dbReference>
<evidence type="ECO:0000313" key="22">
    <source>
        <dbReference type="Proteomes" id="UP000886804"/>
    </source>
</evidence>
<feature type="binding site" evidence="19">
    <location>
        <position position="299"/>
    </location>
    <ligand>
        <name>ATP</name>
        <dbReference type="ChEBI" id="CHEBI:30616"/>
    </ligand>
</feature>
<evidence type="ECO:0000256" key="1">
    <source>
        <dbReference type="ARBA" id="ARBA00004496"/>
    </source>
</evidence>
<dbReference type="InterPro" id="IPR014729">
    <property type="entry name" value="Rossmann-like_a/b/a_fold"/>
</dbReference>
<evidence type="ECO:0000256" key="3">
    <source>
        <dbReference type="ARBA" id="ARBA00022490"/>
    </source>
</evidence>
<keyword evidence="8 19" id="KW-0694">RNA-binding</keyword>
<feature type="binding site" evidence="19">
    <location>
        <position position="290"/>
    </location>
    <ligand>
        <name>ATP</name>
        <dbReference type="ChEBI" id="CHEBI:30616"/>
    </ligand>
</feature>
<dbReference type="Pfam" id="PF22025">
    <property type="entry name" value="ThiI_fer"/>
    <property type="match status" value="1"/>
</dbReference>
<name>A0A9D2RLN1_9FIRM</name>
<keyword evidence="4 19" id="KW-0820">tRNA-binding</keyword>
<dbReference type="GO" id="GO:0009229">
    <property type="term" value="P:thiamine diphosphate biosynthetic process"/>
    <property type="evidence" value="ECO:0007669"/>
    <property type="project" value="UniProtKB-UniRule"/>
</dbReference>
<dbReference type="GO" id="GO:0004810">
    <property type="term" value="F:CCA tRNA nucleotidyltransferase activity"/>
    <property type="evidence" value="ECO:0007669"/>
    <property type="project" value="InterPro"/>
</dbReference>
<accession>A0A9D2RLN1</accession>
<evidence type="ECO:0000256" key="13">
    <source>
        <dbReference type="ARBA" id="ARBA00061472"/>
    </source>
</evidence>
<dbReference type="GO" id="GO:0000049">
    <property type="term" value="F:tRNA binding"/>
    <property type="evidence" value="ECO:0007669"/>
    <property type="project" value="UniProtKB-UniRule"/>
</dbReference>
<comment type="subcellular location">
    <subcellularLocation>
        <location evidence="1 19">Cytoplasm</location>
    </subcellularLocation>
</comment>
<dbReference type="EMBL" id="DWYS01000053">
    <property type="protein sequence ID" value="HJB07072.1"/>
    <property type="molecule type" value="Genomic_DNA"/>
</dbReference>
<reference evidence="21" key="2">
    <citation type="submission" date="2021-04" db="EMBL/GenBank/DDBJ databases">
        <authorList>
            <person name="Gilroy R."/>
        </authorList>
    </citation>
    <scope>NUCLEOTIDE SEQUENCE</scope>
    <source>
        <strain evidence="21">CHK188-4685</strain>
    </source>
</reference>
<evidence type="ECO:0000256" key="19">
    <source>
        <dbReference type="HAMAP-Rule" id="MF_00021"/>
    </source>
</evidence>
<dbReference type="InterPro" id="IPR020536">
    <property type="entry name" value="ThiI_AANH"/>
</dbReference>
<dbReference type="Proteomes" id="UP000886804">
    <property type="component" value="Unassembled WGS sequence"/>
</dbReference>
<gene>
    <name evidence="19 21" type="primary">thiI</name>
    <name evidence="21" type="ORF">H9716_04330</name>
</gene>
<dbReference type="InterPro" id="IPR050102">
    <property type="entry name" value="tRNA_sulfurtransferase_ThiI"/>
</dbReference>
<dbReference type="InterPro" id="IPR049962">
    <property type="entry name" value="THUMP_ThiI"/>
</dbReference>
<comment type="catalytic activity">
    <reaction evidence="10 19">
        <text>[ThiI sulfur-carrier protein]-S-sulfanyl-L-cysteine + a uridine in tRNA + 2 reduced [2Fe-2S]-[ferredoxin] + ATP + H(+) = [ThiI sulfur-carrier protein]-L-cysteine + a 4-thiouridine in tRNA + 2 oxidized [2Fe-2S]-[ferredoxin] + AMP + diphosphate</text>
        <dbReference type="Rhea" id="RHEA:24176"/>
        <dbReference type="Rhea" id="RHEA-COMP:10000"/>
        <dbReference type="Rhea" id="RHEA-COMP:10001"/>
        <dbReference type="Rhea" id="RHEA-COMP:13337"/>
        <dbReference type="Rhea" id="RHEA-COMP:13338"/>
        <dbReference type="Rhea" id="RHEA-COMP:13339"/>
        <dbReference type="Rhea" id="RHEA-COMP:13340"/>
        <dbReference type="ChEBI" id="CHEBI:15378"/>
        <dbReference type="ChEBI" id="CHEBI:29950"/>
        <dbReference type="ChEBI" id="CHEBI:30616"/>
        <dbReference type="ChEBI" id="CHEBI:33019"/>
        <dbReference type="ChEBI" id="CHEBI:33737"/>
        <dbReference type="ChEBI" id="CHEBI:33738"/>
        <dbReference type="ChEBI" id="CHEBI:61963"/>
        <dbReference type="ChEBI" id="CHEBI:65315"/>
        <dbReference type="ChEBI" id="CHEBI:136798"/>
        <dbReference type="ChEBI" id="CHEBI:456215"/>
        <dbReference type="EC" id="2.8.1.4"/>
    </reaction>
</comment>
<dbReference type="PANTHER" id="PTHR43209">
    <property type="entry name" value="TRNA SULFURTRANSFERASE"/>
    <property type="match status" value="1"/>
</dbReference>
<evidence type="ECO:0000256" key="17">
    <source>
        <dbReference type="ARBA" id="ARBA00077849"/>
    </source>
</evidence>